<evidence type="ECO:0000313" key="2">
    <source>
        <dbReference type="Proteomes" id="UP000242715"/>
    </source>
</evidence>
<name>A0A2Z6MQU6_TRISU</name>
<accession>A0A2Z6MQU6</accession>
<evidence type="ECO:0000313" key="1">
    <source>
        <dbReference type="EMBL" id="GAU34636.1"/>
    </source>
</evidence>
<dbReference type="Proteomes" id="UP000242715">
    <property type="component" value="Unassembled WGS sequence"/>
</dbReference>
<proteinExistence type="predicted"/>
<dbReference type="EMBL" id="DF973562">
    <property type="protein sequence ID" value="GAU34636.1"/>
    <property type="molecule type" value="Genomic_DNA"/>
</dbReference>
<dbReference type="AlphaFoldDB" id="A0A2Z6MQU6"/>
<gene>
    <name evidence="1" type="ORF">TSUD_394270</name>
</gene>
<organism evidence="1 2">
    <name type="scientific">Trifolium subterraneum</name>
    <name type="common">Subterranean clover</name>
    <dbReference type="NCBI Taxonomy" id="3900"/>
    <lineage>
        <taxon>Eukaryota</taxon>
        <taxon>Viridiplantae</taxon>
        <taxon>Streptophyta</taxon>
        <taxon>Embryophyta</taxon>
        <taxon>Tracheophyta</taxon>
        <taxon>Spermatophyta</taxon>
        <taxon>Magnoliopsida</taxon>
        <taxon>eudicotyledons</taxon>
        <taxon>Gunneridae</taxon>
        <taxon>Pentapetalae</taxon>
        <taxon>rosids</taxon>
        <taxon>fabids</taxon>
        <taxon>Fabales</taxon>
        <taxon>Fabaceae</taxon>
        <taxon>Papilionoideae</taxon>
        <taxon>50 kb inversion clade</taxon>
        <taxon>NPAAA clade</taxon>
        <taxon>Hologalegina</taxon>
        <taxon>IRL clade</taxon>
        <taxon>Trifolieae</taxon>
        <taxon>Trifolium</taxon>
    </lineage>
</organism>
<sequence>MVVQQQEDNAIYKLDVIIVHVTIPVVLQHVHNARDELETNDMAVQNVEFNSKVNTSIHMALQNVIDEVVHGEIANANFGLQLFENVIVAVVEFEQHFNENSSCAIPEMQPELVIVPELQQVDNNTLEAVE</sequence>
<keyword evidence="2" id="KW-1185">Reference proteome</keyword>
<protein>
    <submittedName>
        <fullName evidence="1">Uncharacterized protein</fullName>
    </submittedName>
</protein>
<reference evidence="2" key="1">
    <citation type="journal article" date="2017" name="Front. Plant Sci.">
        <title>Climate Clever Clovers: New Paradigm to Reduce the Environmental Footprint of Ruminants by Breeding Low Methanogenic Forages Utilizing Haplotype Variation.</title>
        <authorList>
            <person name="Kaur P."/>
            <person name="Appels R."/>
            <person name="Bayer P.E."/>
            <person name="Keeble-Gagnere G."/>
            <person name="Wang J."/>
            <person name="Hirakawa H."/>
            <person name="Shirasawa K."/>
            <person name="Vercoe P."/>
            <person name="Stefanova K."/>
            <person name="Durmic Z."/>
            <person name="Nichols P."/>
            <person name="Revell C."/>
            <person name="Isobe S.N."/>
            <person name="Edwards D."/>
            <person name="Erskine W."/>
        </authorList>
    </citation>
    <scope>NUCLEOTIDE SEQUENCE [LARGE SCALE GENOMIC DNA]</scope>
    <source>
        <strain evidence="2">cv. Daliak</strain>
    </source>
</reference>